<evidence type="ECO:0000256" key="1">
    <source>
        <dbReference type="SAM" id="MobiDB-lite"/>
    </source>
</evidence>
<protein>
    <submittedName>
        <fullName evidence="2">Uncharacterized protein</fullName>
    </submittedName>
</protein>
<dbReference type="Proteomes" id="UP001519363">
    <property type="component" value="Unassembled WGS sequence"/>
</dbReference>
<sequence length="44" mass="4853">MSASLLQQLGGQIVNPDDVGMIGHFTRSHPRRGARLPRAVSRLR</sequence>
<comment type="caution">
    <text evidence="2">The sequence shown here is derived from an EMBL/GenBank/DDBJ whole genome shotgun (WGS) entry which is preliminary data.</text>
</comment>
<organism evidence="2 3">
    <name type="scientific">Crossiella equi</name>
    <dbReference type="NCBI Taxonomy" id="130796"/>
    <lineage>
        <taxon>Bacteria</taxon>
        <taxon>Bacillati</taxon>
        <taxon>Actinomycetota</taxon>
        <taxon>Actinomycetes</taxon>
        <taxon>Pseudonocardiales</taxon>
        <taxon>Pseudonocardiaceae</taxon>
        <taxon>Crossiella</taxon>
    </lineage>
</organism>
<accession>A0ABS5A8Y2</accession>
<dbReference type="EMBL" id="JAGIOO010000001">
    <property type="protein sequence ID" value="MBP2472180.1"/>
    <property type="molecule type" value="Genomic_DNA"/>
</dbReference>
<reference evidence="2 3" key="1">
    <citation type="submission" date="2021-03" db="EMBL/GenBank/DDBJ databases">
        <title>Sequencing the genomes of 1000 actinobacteria strains.</title>
        <authorList>
            <person name="Klenk H.-P."/>
        </authorList>
    </citation>
    <scope>NUCLEOTIDE SEQUENCE [LARGE SCALE GENOMIC DNA]</scope>
    <source>
        <strain evidence="2 3">DSM 44580</strain>
    </source>
</reference>
<name>A0ABS5A8Y2_9PSEU</name>
<evidence type="ECO:0000313" key="3">
    <source>
        <dbReference type="Proteomes" id="UP001519363"/>
    </source>
</evidence>
<feature type="compositionally biased region" description="Basic residues" evidence="1">
    <location>
        <begin position="26"/>
        <end position="44"/>
    </location>
</feature>
<keyword evidence="3" id="KW-1185">Reference proteome</keyword>
<feature type="region of interest" description="Disordered" evidence="1">
    <location>
        <begin position="24"/>
        <end position="44"/>
    </location>
</feature>
<proteinExistence type="predicted"/>
<evidence type="ECO:0000313" key="2">
    <source>
        <dbReference type="EMBL" id="MBP2472180.1"/>
    </source>
</evidence>
<gene>
    <name evidence="2" type="ORF">JOF53_001052</name>
</gene>